<dbReference type="OrthoDB" id="4257805at2"/>
<feature type="transmembrane region" description="Helical" evidence="1">
    <location>
        <begin position="46"/>
        <end position="64"/>
    </location>
</feature>
<keyword evidence="3" id="KW-1185">Reference proteome</keyword>
<name>A0A1E5NZM6_9ACTN</name>
<gene>
    <name evidence="2" type="ORF">AS594_39680</name>
</gene>
<organism evidence="2 3">
    <name type="scientific">Streptomyces agglomeratus</name>
    <dbReference type="NCBI Taxonomy" id="285458"/>
    <lineage>
        <taxon>Bacteria</taxon>
        <taxon>Bacillati</taxon>
        <taxon>Actinomycetota</taxon>
        <taxon>Actinomycetes</taxon>
        <taxon>Kitasatosporales</taxon>
        <taxon>Streptomycetaceae</taxon>
        <taxon>Streptomyces</taxon>
    </lineage>
</organism>
<keyword evidence="1" id="KW-1133">Transmembrane helix</keyword>
<dbReference type="AlphaFoldDB" id="A0A1E5NZM6"/>
<sequence length="66" mass="7416">MIAAYAFSLIGLTVGLFPSRNLFTTWAHELNQGVTRENYNLPRWHVPFSVFCVLVTLFAAAVLTQT</sequence>
<proteinExistence type="predicted"/>
<dbReference type="Proteomes" id="UP000095759">
    <property type="component" value="Unassembled WGS sequence"/>
</dbReference>
<dbReference type="EMBL" id="MEHJ01000002">
    <property type="protein sequence ID" value="OEJ21748.1"/>
    <property type="molecule type" value="Genomic_DNA"/>
</dbReference>
<keyword evidence="1" id="KW-0472">Membrane</keyword>
<keyword evidence="1" id="KW-0812">Transmembrane</keyword>
<evidence type="ECO:0000256" key="1">
    <source>
        <dbReference type="SAM" id="Phobius"/>
    </source>
</evidence>
<protein>
    <submittedName>
        <fullName evidence="2">Uncharacterized protein</fullName>
    </submittedName>
</protein>
<comment type="caution">
    <text evidence="2">The sequence shown here is derived from an EMBL/GenBank/DDBJ whole genome shotgun (WGS) entry which is preliminary data.</text>
</comment>
<evidence type="ECO:0000313" key="2">
    <source>
        <dbReference type="EMBL" id="OEJ21748.1"/>
    </source>
</evidence>
<accession>A0A1E5NZM6</accession>
<reference evidence="2 3" key="1">
    <citation type="submission" date="2016-08" db="EMBL/GenBank/DDBJ databases">
        <title>Complete genome sequence of Streptomyces agglomeratus strain 6-3-2, a novel anti-MRSA actinomycete isolated from Wuli of Tebit, China.</title>
        <authorList>
            <person name="Chen X."/>
        </authorList>
    </citation>
    <scope>NUCLEOTIDE SEQUENCE [LARGE SCALE GENOMIC DNA]</scope>
    <source>
        <strain evidence="2 3">6-3-2</strain>
    </source>
</reference>
<evidence type="ECO:0000313" key="3">
    <source>
        <dbReference type="Proteomes" id="UP000095759"/>
    </source>
</evidence>